<dbReference type="EMBL" id="CAJVPK010000223">
    <property type="protein sequence ID" value="CAG8477704.1"/>
    <property type="molecule type" value="Genomic_DNA"/>
</dbReference>
<evidence type="ECO:0000313" key="1">
    <source>
        <dbReference type="EMBL" id="CAG8477704.1"/>
    </source>
</evidence>
<keyword evidence="2" id="KW-1185">Reference proteome</keyword>
<sequence length="118" mass="13272">MAHKATVIEEHSKALDGLIYELDMIEKCGAEIFSKIENSFTYPYPMASATNELNALLSAIQHFEMRSKSGGITSLSTSIMDKTDPPPTKRKLAVDELYKEAKRISDNARSETLDYTFY</sequence>
<proteinExistence type="predicted"/>
<name>A0A9N8W590_9GLOM</name>
<protein>
    <submittedName>
        <fullName evidence="1">11305_t:CDS:1</fullName>
    </submittedName>
</protein>
<dbReference type="OrthoDB" id="2368473at2759"/>
<gene>
    <name evidence="1" type="ORF">DEBURN_LOCUS3485</name>
</gene>
<reference evidence="1" key="1">
    <citation type="submission" date="2021-06" db="EMBL/GenBank/DDBJ databases">
        <authorList>
            <person name="Kallberg Y."/>
            <person name="Tangrot J."/>
            <person name="Rosling A."/>
        </authorList>
    </citation>
    <scope>NUCLEOTIDE SEQUENCE</scope>
    <source>
        <strain evidence="1">AZ414A</strain>
    </source>
</reference>
<accession>A0A9N8W590</accession>
<comment type="caution">
    <text evidence="1">The sequence shown here is derived from an EMBL/GenBank/DDBJ whole genome shotgun (WGS) entry which is preliminary data.</text>
</comment>
<dbReference type="Proteomes" id="UP000789706">
    <property type="component" value="Unassembled WGS sequence"/>
</dbReference>
<organism evidence="1 2">
    <name type="scientific">Diversispora eburnea</name>
    <dbReference type="NCBI Taxonomy" id="1213867"/>
    <lineage>
        <taxon>Eukaryota</taxon>
        <taxon>Fungi</taxon>
        <taxon>Fungi incertae sedis</taxon>
        <taxon>Mucoromycota</taxon>
        <taxon>Glomeromycotina</taxon>
        <taxon>Glomeromycetes</taxon>
        <taxon>Diversisporales</taxon>
        <taxon>Diversisporaceae</taxon>
        <taxon>Diversispora</taxon>
    </lineage>
</organism>
<dbReference type="AlphaFoldDB" id="A0A9N8W590"/>
<evidence type="ECO:0000313" key="2">
    <source>
        <dbReference type="Proteomes" id="UP000789706"/>
    </source>
</evidence>